<gene>
    <name evidence="2" type="ORF">Afil01_29190</name>
</gene>
<dbReference type="EMBL" id="BSTX01000002">
    <property type="protein sequence ID" value="GLZ78112.1"/>
    <property type="molecule type" value="Genomic_DNA"/>
</dbReference>
<organism evidence="2 3">
    <name type="scientific">Actinorhabdospora filicis</name>
    <dbReference type="NCBI Taxonomy" id="1785913"/>
    <lineage>
        <taxon>Bacteria</taxon>
        <taxon>Bacillati</taxon>
        <taxon>Actinomycetota</taxon>
        <taxon>Actinomycetes</taxon>
        <taxon>Micromonosporales</taxon>
        <taxon>Micromonosporaceae</taxon>
        <taxon>Actinorhabdospora</taxon>
    </lineage>
</organism>
<comment type="caution">
    <text evidence="2">The sequence shown here is derived from an EMBL/GenBank/DDBJ whole genome shotgun (WGS) entry which is preliminary data.</text>
</comment>
<dbReference type="AlphaFoldDB" id="A0A9W6W3G0"/>
<dbReference type="RefSeq" id="WP_285663285.1">
    <property type="nucleotide sequence ID" value="NZ_BSTX01000002.1"/>
</dbReference>
<evidence type="ECO:0000313" key="2">
    <source>
        <dbReference type="EMBL" id="GLZ78112.1"/>
    </source>
</evidence>
<name>A0A9W6W3G0_9ACTN</name>
<accession>A0A9W6W3G0</accession>
<proteinExistence type="predicted"/>
<dbReference type="Proteomes" id="UP001165079">
    <property type="component" value="Unassembled WGS sequence"/>
</dbReference>
<evidence type="ECO:0000256" key="1">
    <source>
        <dbReference type="SAM" id="MobiDB-lite"/>
    </source>
</evidence>
<sequence>MAMPESEKARRAWVDGVYWTLMVLEDSELPAGGPKLDYSAESLKAVEALLLDRVDTPTALLAPGNQALIRGVTAYLGETLMRLAGGRWEWDGEEALVGADPATGLEPVSPEDVVLEAVRVRDGRRLAAVHSAWADAVADTSRTDPRWKPVKEPTGADSPDPGSTALTRWLARQEAGFPHWARTYAPDDLWDWSRDSLPRLEEVARRIAASAGELNAPGNREFRDGAAWYLGEVLRRGAGGRWNFNDRRRSANNHPYLEHLGPNDHKSWPVVALGLCLEDPGYLLDHYDTVV</sequence>
<reference evidence="2" key="1">
    <citation type="submission" date="2023-03" db="EMBL/GenBank/DDBJ databases">
        <title>Actinorhabdospora filicis NBRC 111898.</title>
        <authorList>
            <person name="Ichikawa N."/>
            <person name="Sato H."/>
            <person name="Tonouchi N."/>
        </authorList>
    </citation>
    <scope>NUCLEOTIDE SEQUENCE</scope>
    <source>
        <strain evidence="2">NBRC 111898</strain>
    </source>
</reference>
<evidence type="ECO:0000313" key="3">
    <source>
        <dbReference type="Proteomes" id="UP001165079"/>
    </source>
</evidence>
<protein>
    <submittedName>
        <fullName evidence="2">Uncharacterized protein</fullName>
    </submittedName>
</protein>
<feature type="region of interest" description="Disordered" evidence="1">
    <location>
        <begin position="140"/>
        <end position="163"/>
    </location>
</feature>
<feature type="compositionally biased region" description="Basic and acidic residues" evidence="1">
    <location>
        <begin position="141"/>
        <end position="151"/>
    </location>
</feature>
<keyword evidence="3" id="KW-1185">Reference proteome</keyword>